<evidence type="ECO:0000313" key="2">
    <source>
        <dbReference type="Proteomes" id="UP001459277"/>
    </source>
</evidence>
<sequence>MCFVLDGIVEIASACPMLMDVDPSTIVLDDDELCCFLLEVGELDSVGQQLAAVKCTAVQVQK</sequence>
<protein>
    <recommendedName>
        <fullName evidence="3">Cyclic nucleotide-binding domain-containing protein</fullName>
    </recommendedName>
</protein>
<proteinExistence type="predicted"/>
<evidence type="ECO:0008006" key="3">
    <source>
        <dbReference type="Google" id="ProtNLM"/>
    </source>
</evidence>
<keyword evidence="2" id="KW-1185">Reference proteome</keyword>
<comment type="caution">
    <text evidence="1">The sequence shown here is derived from an EMBL/GenBank/DDBJ whole genome shotgun (WGS) entry which is preliminary data.</text>
</comment>
<dbReference type="Proteomes" id="UP001459277">
    <property type="component" value="Unassembled WGS sequence"/>
</dbReference>
<dbReference type="AlphaFoldDB" id="A0AAW2CFI9"/>
<name>A0AAW2CFI9_9ROSI</name>
<dbReference type="EMBL" id="JAZDWU010000007">
    <property type="protein sequence ID" value="KAK9996137.1"/>
    <property type="molecule type" value="Genomic_DNA"/>
</dbReference>
<evidence type="ECO:0000313" key="1">
    <source>
        <dbReference type="EMBL" id="KAK9996137.1"/>
    </source>
</evidence>
<accession>A0AAW2CFI9</accession>
<gene>
    <name evidence="1" type="ORF">SO802_020823</name>
</gene>
<reference evidence="1 2" key="1">
    <citation type="submission" date="2024-01" db="EMBL/GenBank/DDBJ databases">
        <title>A telomere-to-telomere, gap-free genome of sweet tea (Lithocarpus litseifolius).</title>
        <authorList>
            <person name="Zhou J."/>
        </authorList>
    </citation>
    <scope>NUCLEOTIDE SEQUENCE [LARGE SCALE GENOMIC DNA]</scope>
    <source>
        <strain evidence="1">Zhou-2022a</strain>
        <tissue evidence="1">Leaf</tissue>
    </source>
</reference>
<organism evidence="1 2">
    <name type="scientific">Lithocarpus litseifolius</name>
    <dbReference type="NCBI Taxonomy" id="425828"/>
    <lineage>
        <taxon>Eukaryota</taxon>
        <taxon>Viridiplantae</taxon>
        <taxon>Streptophyta</taxon>
        <taxon>Embryophyta</taxon>
        <taxon>Tracheophyta</taxon>
        <taxon>Spermatophyta</taxon>
        <taxon>Magnoliopsida</taxon>
        <taxon>eudicotyledons</taxon>
        <taxon>Gunneridae</taxon>
        <taxon>Pentapetalae</taxon>
        <taxon>rosids</taxon>
        <taxon>fabids</taxon>
        <taxon>Fagales</taxon>
        <taxon>Fagaceae</taxon>
        <taxon>Lithocarpus</taxon>
    </lineage>
</organism>